<feature type="domain" description="PiggyBac transposable element-derived protein" evidence="1">
    <location>
        <begin position="179"/>
        <end position="548"/>
    </location>
</feature>
<dbReference type="AlphaFoldDB" id="A0A6G0TNK2"/>
<proteinExistence type="predicted"/>
<dbReference type="PANTHER" id="PTHR47272:SF1">
    <property type="entry name" value="PIGGYBAC TRANSPOSABLE ELEMENT-DERIVED PROTEIN 3-LIKE"/>
    <property type="match status" value="1"/>
</dbReference>
<comment type="caution">
    <text evidence="2">The sequence shown here is derived from an EMBL/GenBank/DDBJ whole genome shotgun (WGS) entry which is preliminary data.</text>
</comment>
<dbReference type="InterPro" id="IPR029526">
    <property type="entry name" value="PGBD"/>
</dbReference>
<protein>
    <recommendedName>
        <fullName evidence="1">PiggyBac transposable element-derived protein domain-containing protein</fullName>
    </recommendedName>
</protein>
<evidence type="ECO:0000313" key="3">
    <source>
        <dbReference type="Proteomes" id="UP000475862"/>
    </source>
</evidence>
<gene>
    <name evidence="2" type="ORF">AGLY_007394</name>
</gene>
<organism evidence="2 3">
    <name type="scientific">Aphis glycines</name>
    <name type="common">Soybean aphid</name>
    <dbReference type="NCBI Taxonomy" id="307491"/>
    <lineage>
        <taxon>Eukaryota</taxon>
        <taxon>Metazoa</taxon>
        <taxon>Ecdysozoa</taxon>
        <taxon>Arthropoda</taxon>
        <taxon>Hexapoda</taxon>
        <taxon>Insecta</taxon>
        <taxon>Pterygota</taxon>
        <taxon>Neoptera</taxon>
        <taxon>Paraneoptera</taxon>
        <taxon>Hemiptera</taxon>
        <taxon>Sternorrhyncha</taxon>
        <taxon>Aphidomorpha</taxon>
        <taxon>Aphidoidea</taxon>
        <taxon>Aphididae</taxon>
        <taxon>Aphidini</taxon>
        <taxon>Aphis</taxon>
        <taxon>Aphis</taxon>
    </lineage>
</organism>
<sequence>MSDNLLNNESEIQRILSIPIESDDEFADIGLSDDENFELPELFANDDRILNEDVDNADNIMNYPVYFSEDKIDNCSTSTSQSPIVIQIPTALQSLPSESISPASSFGTPIPISRNRRSTRQLFTSKSPTNTSNTPTMKNTQKIKKLNPIWRKGNFSQNPDFIKFCGEKPMSDELKEMKSPREFFCYFFDNELLSHIAEQSTLYSTQQNPEKPNKITKNDVQHFLGIITMMSIVHLPNTRSYWSENTHNKIIRNCMSVNVFENIRRYIHFNDNTLDLPRDNPNRDRVFKVRPLIDALNKKFGSVPIEENLSLDEQLCPTKAVSYLKQYLPLKPHKWGYKLFVLCGVSGYGYNFEIYTGNENKEDERIIRNEPDFGATGNVVVRMTRMIPENVHHKLFFDNYYTSLPVMIFLEKKGIHTVGTFRRNRFPNVCLTDDRIMMKRDRGYSEECFTVVEDVPISAVAWKDNKIVHVTSTFVGELDKNVVSRFDKKKKTTIIIPRPKIIEVYNKHMGGVDLMDSMIGRYRIIMRSKKWYMKIFYHMVDMTIVNAWLLYKKVTKKPMKLAQFREQLAVELCQTSMEIKKKGRKTKESIEKQMLEESEKRKKRTPTATMPSTQIRLDGHVHRIQFEKFRRVCKLSKCKYQSFAKCTKCDVFLCCNTERNCFDLFHYT</sequence>
<dbReference type="Proteomes" id="UP000475862">
    <property type="component" value="Unassembled WGS sequence"/>
</dbReference>
<dbReference type="PANTHER" id="PTHR47272">
    <property type="entry name" value="DDE_TNP_1_7 DOMAIN-CONTAINING PROTEIN"/>
    <property type="match status" value="1"/>
</dbReference>
<reference evidence="2 3" key="1">
    <citation type="submission" date="2019-08" db="EMBL/GenBank/DDBJ databases">
        <title>The genome of the soybean aphid Biotype 1, its phylome, world population structure and adaptation to the North American continent.</title>
        <authorList>
            <person name="Giordano R."/>
            <person name="Donthu R.K."/>
            <person name="Hernandez A.G."/>
            <person name="Wright C.L."/>
            <person name="Zimin A.V."/>
        </authorList>
    </citation>
    <scope>NUCLEOTIDE SEQUENCE [LARGE SCALE GENOMIC DNA]</scope>
    <source>
        <tissue evidence="2">Whole aphids</tissue>
    </source>
</reference>
<dbReference type="OrthoDB" id="6625073at2759"/>
<keyword evidence="3" id="KW-1185">Reference proteome</keyword>
<dbReference type="EMBL" id="VYZN01000024">
    <property type="protein sequence ID" value="KAE9536171.1"/>
    <property type="molecule type" value="Genomic_DNA"/>
</dbReference>
<evidence type="ECO:0000313" key="2">
    <source>
        <dbReference type="EMBL" id="KAE9536171.1"/>
    </source>
</evidence>
<name>A0A6G0TNK2_APHGL</name>
<accession>A0A6G0TNK2</accession>
<dbReference type="Pfam" id="PF13843">
    <property type="entry name" value="DDE_Tnp_1_7"/>
    <property type="match status" value="1"/>
</dbReference>
<evidence type="ECO:0000259" key="1">
    <source>
        <dbReference type="Pfam" id="PF13843"/>
    </source>
</evidence>